<dbReference type="Proteomes" id="UP001144280">
    <property type="component" value="Unassembled WGS sequence"/>
</dbReference>
<evidence type="ECO:0000256" key="1">
    <source>
        <dbReference type="SAM" id="MobiDB-lite"/>
    </source>
</evidence>
<organism evidence="2 3">
    <name type="scientific">Phytohabitans aurantiacus</name>
    <dbReference type="NCBI Taxonomy" id="3016789"/>
    <lineage>
        <taxon>Bacteria</taxon>
        <taxon>Bacillati</taxon>
        <taxon>Actinomycetota</taxon>
        <taxon>Actinomycetes</taxon>
        <taxon>Micromonosporales</taxon>
        <taxon>Micromonosporaceae</taxon>
    </lineage>
</organism>
<keyword evidence="3" id="KW-1185">Reference proteome</keyword>
<evidence type="ECO:0008006" key="4">
    <source>
        <dbReference type="Google" id="ProtNLM"/>
    </source>
</evidence>
<proteinExistence type="predicted"/>
<gene>
    <name evidence="2" type="ORF">Pa4123_67530</name>
</gene>
<name>A0ABQ5R5L3_9ACTN</name>
<evidence type="ECO:0000313" key="2">
    <source>
        <dbReference type="EMBL" id="GLI01477.1"/>
    </source>
</evidence>
<dbReference type="EMBL" id="BSDI01000045">
    <property type="protein sequence ID" value="GLI01477.1"/>
    <property type="molecule type" value="Genomic_DNA"/>
</dbReference>
<sequence length="291" mass="30744">MSGCGAAERDGTETVADSGPPAATTAAAKPTEVQVNRSYWYGGFKVTLGTARLSPAATGGDGPPVVAIDATFQNLSRDRDDATPTEDLLLTSGSDSYGELSEPHAELPEVPAQRSKTGVIAIEVDDKFDLTQAVLTVGEPRFRQAVVPLARPDGAILLEPRPIKVEGRVYPRGSSKEVFITVTGGEVRADDWANLAQAPSGQEYVLISFTATNEGAAGMTYVFDRDLTLVKPDGTKAGNAGSCSRAQVYVQPNSTVKPDGQACFEVTAPAAGAYRFVWLNKESEGLRFSID</sequence>
<reference evidence="2" key="1">
    <citation type="submission" date="2022-12" db="EMBL/GenBank/DDBJ databases">
        <title>New Phytohabitans aurantiacus sp. RD004123 nov., an actinomycete isolated from soil.</title>
        <authorList>
            <person name="Triningsih D.W."/>
            <person name="Harunari E."/>
            <person name="Igarashi Y."/>
        </authorList>
    </citation>
    <scope>NUCLEOTIDE SEQUENCE</scope>
    <source>
        <strain evidence="2">RD004123</strain>
    </source>
</reference>
<protein>
    <recommendedName>
        <fullName evidence="4">DUF4352 domain-containing protein</fullName>
    </recommendedName>
</protein>
<accession>A0ABQ5R5L3</accession>
<comment type="caution">
    <text evidence="2">The sequence shown here is derived from an EMBL/GenBank/DDBJ whole genome shotgun (WGS) entry which is preliminary data.</text>
</comment>
<evidence type="ECO:0000313" key="3">
    <source>
        <dbReference type="Proteomes" id="UP001144280"/>
    </source>
</evidence>
<feature type="compositionally biased region" description="Low complexity" evidence="1">
    <location>
        <begin position="20"/>
        <end position="29"/>
    </location>
</feature>
<feature type="region of interest" description="Disordered" evidence="1">
    <location>
        <begin position="1"/>
        <end position="29"/>
    </location>
</feature>